<dbReference type="Proteomes" id="UP001291623">
    <property type="component" value="Unassembled WGS sequence"/>
</dbReference>
<accession>A0AAE1S7J8</accession>
<keyword evidence="2" id="KW-1185">Reference proteome</keyword>
<name>A0AAE1S7J8_9SOLA</name>
<protein>
    <submittedName>
        <fullName evidence="1">Uncharacterized protein</fullName>
    </submittedName>
</protein>
<comment type="caution">
    <text evidence="1">The sequence shown here is derived from an EMBL/GenBank/DDBJ whole genome shotgun (WGS) entry which is preliminary data.</text>
</comment>
<organism evidence="1 2">
    <name type="scientific">Anisodus tanguticus</name>
    <dbReference type="NCBI Taxonomy" id="243964"/>
    <lineage>
        <taxon>Eukaryota</taxon>
        <taxon>Viridiplantae</taxon>
        <taxon>Streptophyta</taxon>
        <taxon>Embryophyta</taxon>
        <taxon>Tracheophyta</taxon>
        <taxon>Spermatophyta</taxon>
        <taxon>Magnoliopsida</taxon>
        <taxon>eudicotyledons</taxon>
        <taxon>Gunneridae</taxon>
        <taxon>Pentapetalae</taxon>
        <taxon>asterids</taxon>
        <taxon>lamiids</taxon>
        <taxon>Solanales</taxon>
        <taxon>Solanaceae</taxon>
        <taxon>Solanoideae</taxon>
        <taxon>Hyoscyameae</taxon>
        <taxon>Anisodus</taxon>
    </lineage>
</organism>
<evidence type="ECO:0000313" key="2">
    <source>
        <dbReference type="Proteomes" id="UP001291623"/>
    </source>
</evidence>
<proteinExistence type="predicted"/>
<gene>
    <name evidence="1" type="ORF">RND71_015680</name>
</gene>
<dbReference type="AlphaFoldDB" id="A0AAE1S7J8"/>
<dbReference type="EMBL" id="JAVYJV010000008">
    <property type="protein sequence ID" value="KAK4364322.1"/>
    <property type="molecule type" value="Genomic_DNA"/>
</dbReference>
<evidence type="ECO:0000313" key="1">
    <source>
        <dbReference type="EMBL" id="KAK4364322.1"/>
    </source>
</evidence>
<reference evidence="1" key="1">
    <citation type="submission" date="2023-12" db="EMBL/GenBank/DDBJ databases">
        <title>Genome assembly of Anisodus tanguticus.</title>
        <authorList>
            <person name="Wang Y.-J."/>
        </authorList>
    </citation>
    <scope>NUCLEOTIDE SEQUENCE</scope>
    <source>
        <strain evidence="1">KB-2021</strain>
        <tissue evidence="1">Leaf</tissue>
    </source>
</reference>
<sequence>MSFPSIPIELRIFKSSIHEKNDVSRNLAWCAAHPSGLRPLILHLYGKSPINFTSLRMLIKLAFEASLYESENINTEEKDHEEASSYSSFMNVKGIFKWGAAPEIFERE</sequence>